<evidence type="ECO:0000313" key="3">
    <source>
        <dbReference type="Proteomes" id="UP001190700"/>
    </source>
</evidence>
<feature type="region of interest" description="Disordered" evidence="1">
    <location>
        <begin position="155"/>
        <end position="280"/>
    </location>
</feature>
<sequence length="280" mass="30986">MDECIPETYLYGTCSQDEEIFVYKLVMVDSDVIFFATNSKGHAFRTQFNIEDMRHALAGLRTTRQQLVQWLMKAVQQNLCIAHDALTGDAVARCQITHGHLNIKFRIPPTKGLVKLDDEARPPEEAGLLHQLLADYNKRTEELAQARRQIDMLHARYGGQNKDNTPPCSADFTKEEDVDASPSVALGGQRLLDDKSPRKDPLQSAMHGDENPPTTVSSSSLKETTTFNNTLAPEITSTQNEVQGATEVSKGPTLPAKRDAGVALVRRKGKTKRGTRIGAE</sequence>
<proteinExistence type="predicted"/>
<name>A0AAE0FPF6_9CHLO</name>
<feature type="compositionally biased region" description="Basic and acidic residues" evidence="1">
    <location>
        <begin position="191"/>
        <end position="201"/>
    </location>
</feature>
<accession>A0AAE0FPF6</accession>
<evidence type="ECO:0000256" key="1">
    <source>
        <dbReference type="SAM" id="MobiDB-lite"/>
    </source>
</evidence>
<keyword evidence="3" id="KW-1185">Reference proteome</keyword>
<dbReference type="Proteomes" id="UP001190700">
    <property type="component" value="Unassembled WGS sequence"/>
</dbReference>
<feature type="compositionally biased region" description="Basic residues" evidence="1">
    <location>
        <begin position="265"/>
        <end position="280"/>
    </location>
</feature>
<comment type="caution">
    <text evidence="2">The sequence shown here is derived from an EMBL/GenBank/DDBJ whole genome shotgun (WGS) entry which is preliminary data.</text>
</comment>
<gene>
    <name evidence="2" type="ORF">CYMTET_27646</name>
</gene>
<dbReference type="AlphaFoldDB" id="A0AAE0FPF6"/>
<evidence type="ECO:0000313" key="2">
    <source>
        <dbReference type="EMBL" id="KAK3263564.1"/>
    </source>
</evidence>
<organism evidence="2 3">
    <name type="scientific">Cymbomonas tetramitiformis</name>
    <dbReference type="NCBI Taxonomy" id="36881"/>
    <lineage>
        <taxon>Eukaryota</taxon>
        <taxon>Viridiplantae</taxon>
        <taxon>Chlorophyta</taxon>
        <taxon>Pyramimonadophyceae</taxon>
        <taxon>Pyramimonadales</taxon>
        <taxon>Pyramimonadaceae</taxon>
        <taxon>Cymbomonas</taxon>
    </lineage>
</organism>
<reference evidence="2 3" key="1">
    <citation type="journal article" date="2015" name="Genome Biol. Evol.">
        <title>Comparative Genomics of a Bacterivorous Green Alga Reveals Evolutionary Causalities and Consequences of Phago-Mixotrophic Mode of Nutrition.</title>
        <authorList>
            <person name="Burns J.A."/>
            <person name="Paasch A."/>
            <person name="Narechania A."/>
            <person name="Kim E."/>
        </authorList>
    </citation>
    <scope>NUCLEOTIDE SEQUENCE [LARGE SCALE GENOMIC DNA]</scope>
    <source>
        <strain evidence="2 3">PLY_AMNH</strain>
    </source>
</reference>
<dbReference type="EMBL" id="LGRX02015278">
    <property type="protein sequence ID" value="KAK3263564.1"/>
    <property type="molecule type" value="Genomic_DNA"/>
</dbReference>
<feature type="compositionally biased region" description="Polar residues" evidence="1">
    <location>
        <begin position="212"/>
        <end position="243"/>
    </location>
</feature>
<protein>
    <submittedName>
        <fullName evidence="2">Uncharacterized protein</fullName>
    </submittedName>
</protein>